<reference evidence="2" key="1">
    <citation type="submission" date="2020-11" db="EMBL/GenBank/DDBJ databases">
        <title>Multidrug resistant novel bacterium Savagea serpentis sp. nov., isolated from the scats of a vine snake (Ahaetulla nasuta).</title>
        <authorList>
            <person name="Venkata Ramana V."/>
            <person name="Vikas Patil S."/>
            <person name="Yogita Lugani V."/>
        </authorList>
    </citation>
    <scope>NUCLEOTIDE SEQUENCE</scope>
    <source>
        <strain evidence="2">SN6</strain>
    </source>
</reference>
<dbReference type="PANTHER" id="PTHR43031:SF17">
    <property type="entry name" value="SULFURTRANSFERASE YTWF-RELATED"/>
    <property type="match status" value="1"/>
</dbReference>
<evidence type="ECO:0000313" key="3">
    <source>
        <dbReference type="Proteomes" id="UP000622653"/>
    </source>
</evidence>
<proteinExistence type="predicted"/>
<dbReference type="InterPro" id="IPR036873">
    <property type="entry name" value="Rhodanese-like_dom_sf"/>
</dbReference>
<dbReference type="RefSeq" id="WP_194562500.1">
    <property type="nucleotide sequence ID" value="NZ_JADKPV010000002.1"/>
</dbReference>
<dbReference type="PANTHER" id="PTHR43031">
    <property type="entry name" value="FAD-DEPENDENT OXIDOREDUCTASE"/>
    <property type="match status" value="1"/>
</dbReference>
<sequence length="108" mass="12252">MNTLQEISTDELLRRMDEGEQFHLIDIREDFEVAMGMIPGAVHIPMNTVPARLDEFDPETEYVLICRAANRTRTLGDFMAARGFKVAHMTGGMLEWRGEVIIPTGLDE</sequence>
<dbReference type="AlphaFoldDB" id="A0A8J7G651"/>
<dbReference type="Gene3D" id="3.40.250.10">
    <property type="entry name" value="Rhodanese-like domain"/>
    <property type="match status" value="1"/>
</dbReference>
<dbReference type="InterPro" id="IPR001763">
    <property type="entry name" value="Rhodanese-like_dom"/>
</dbReference>
<dbReference type="PROSITE" id="PS50206">
    <property type="entry name" value="RHODANESE_3"/>
    <property type="match status" value="1"/>
</dbReference>
<dbReference type="InterPro" id="IPR050229">
    <property type="entry name" value="GlpE_sulfurtransferase"/>
</dbReference>
<evidence type="ECO:0000313" key="2">
    <source>
        <dbReference type="EMBL" id="MBF4501016.1"/>
    </source>
</evidence>
<accession>A0A8J7G651</accession>
<dbReference type="CDD" id="cd00158">
    <property type="entry name" value="RHOD"/>
    <property type="match status" value="1"/>
</dbReference>
<organism evidence="2 3">
    <name type="scientific">Savagea serpentis</name>
    <dbReference type="NCBI Taxonomy" id="2785297"/>
    <lineage>
        <taxon>Bacteria</taxon>
        <taxon>Bacillati</taxon>
        <taxon>Bacillota</taxon>
        <taxon>Bacilli</taxon>
        <taxon>Bacillales</taxon>
        <taxon>Caryophanaceae</taxon>
        <taxon>Savagea</taxon>
    </lineage>
</organism>
<dbReference type="EMBL" id="JADKPV010000002">
    <property type="protein sequence ID" value="MBF4501016.1"/>
    <property type="molecule type" value="Genomic_DNA"/>
</dbReference>
<comment type="caution">
    <text evidence="2">The sequence shown here is derived from an EMBL/GenBank/DDBJ whole genome shotgun (WGS) entry which is preliminary data.</text>
</comment>
<keyword evidence="3" id="KW-1185">Reference proteome</keyword>
<dbReference type="SMART" id="SM00450">
    <property type="entry name" value="RHOD"/>
    <property type="match status" value="1"/>
</dbReference>
<feature type="domain" description="Rhodanese" evidence="1">
    <location>
        <begin position="18"/>
        <end position="105"/>
    </location>
</feature>
<gene>
    <name evidence="2" type="ORF">IRY55_06505</name>
</gene>
<name>A0A8J7G651_9BACL</name>
<evidence type="ECO:0000259" key="1">
    <source>
        <dbReference type="PROSITE" id="PS50206"/>
    </source>
</evidence>
<dbReference type="SUPFAM" id="SSF52821">
    <property type="entry name" value="Rhodanese/Cell cycle control phosphatase"/>
    <property type="match status" value="1"/>
</dbReference>
<protein>
    <submittedName>
        <fullName evidence="2">Rhodanese-like domain-containing protein</fullName>
    </submittedName>
</protein>
<dbReference type="Proteomes" id="UP000622653">
    <property type="component" value="Unassembled WGS sequence"/>
</dbReference>
<dbReference type="Pfam" id="PF00581">
    <property type="entry name" value="Rhodanese"/>
    <property type="match status" value="1"/>
</dbReference>